<protein>
    <submittedName>
        <fullName evidence="4">Ribosomal-protein-alanine N-acetyltransferase</fullName>
        <ecNumber evidence="4">2.3.1.267</ecNumber>
    </submittedName>
</protein>
<dbReference type="PROSITE" id="PS51186">
    <property type="entry name" value="GNAT"/>
    <property type="match status" value="1"/>
</dbReference>
<dbReference type="GO" id="GO:0008999">
    <property type="term" value="F:protein-N-terminal-alanine acetyltransferase activity"/>
    <property type="evidence" value="ECO:0007669"/>
    <property type="project" value="UniProtKB-EC"/>
</dbReference>
<reference evidence="4 5" key="1">
    <citation type="submission" date="2021-03" db="EMBL/GenBank/DDBJ databases">
        <title>Genomic Encyclopedia of Type Strains, Phase IV (KMG-IV): sequencing the most valuable type-strain genomes for metagenomic binning, comparative biology and taxonomic classification.</title>
        <authorList>
            <person name="Goeker M."/>
        </authorList>
    </citation>
    <scope>NUCLEOTIDE SEQUENCE [LARGE SCALE GENOMIC DNA]</scope>
    <source>
        <strain evidence="4 5">DSM 1289</strain>
    </source>
</reference>
<dbReference type="InterPro" id="IPR051556">
    <property type="entry name" value="N-term/lysine_N-AcTrnsfr"/>
</dbReference>
<dbReference type="Pfam" id="PF00583">
    <property type="entry name" value="Acetyltransf_1"/>
    <property type="match status" value="1"/>
</dbReference>
<dbReference type="PANTHER" id="PTHR42919:SF8">
    <property type="entry name" value="N-ALPHA-ACETYLTRANSFERASE 50"/>
    <property type="match status" value="1"/>
</dbReference>
<dbReference type="Proteomes" id="UP000767291">
    <property type="component" value="Unassembled WGS sequence"/>
</dbReference>
<gene>
    <name evidence="4" type="ORF">J2Z43_002151</name>
</gene>
<dbReference type="SUPFAM" id="SSF55729">
    <property type="entry name" value="Acyl-CoA N-acyltransferases (Nat)"/>
    <property type="match status" value="1"/>
</dbReference>
<keyword evidence="1 4" id="KW-0808">Transferase</keyword>
<feature type="domain" description="N-acetyltransferase" evidence="3">
    <location>
        <begin position="35"/>
        <end position="179"/>
    </location>
</feature>
<evidence type="ECO:0000256" key="2">
    <source>
        <dbReference type="ARBA" id="ARBA00023315"/>
    </source>
</evidence>
<keyword evidence="5" id="KW-1185">Reference proteome</keyword>
<dbReference type="EMBL" id="JAGGJX010000004">
    <property type="protein sequence ID" value="MBP1855753.1"/>
    <property type="molecule type" value="Genomic_DNA"/>
</dbReference>
<dbReference type="Gene3D" id="3.40.630.30">
    <property type="match status" value="1"/>
</dbReference>
<dbReference type="PANTHER" id="PTHR42919">
    <property type="entry name" value="N-ALPHA-ACETYLTRANSFERASE"/>
    <property type="match status" value="1"/>
</dbReference>
<dbReference type="EC" id="2.3.1.267" evidence="4"/>
<accession>A0ABS4ECT5</accession>
<dbReference type="InterPro" id="IPR006464">
    <property type="entry name" value="AcTrfase_RimI/Ard1"/>
</dbReference>
<dbReference type="InterPro" id="IPR016181">
    <property type="entry name" value="Acyl_CoA_acyltransferase"/>
</dbReference>
<evidence type="ECO:0000313" key="5">
    <source>
        <dbReference type="Proteomes" id="UP000767291"/>
    </source>
</evidence>
<dbReference type="InterPro" id="IPR000182">
    <property type="entry name" value="GNAT_dom"/>
</dbReference>
<comment type="caution">
    <text evidence="4">The sequence shown here is derived from an EMBL/GenBank/DDBJ whole genome shotgun (WGS) entry which is preliminary data.</text>
</comment>
<keyword evidence="2 4" id="KW-0012">Acyltransferase</keyword>
<organism evidence="4 5">
    <name type="scientific">Metaclostridioides mangenotii</name>
    <dbReference type="NCBI Taxonomy" id="1540"/>
    <lineage>
        <taxon>Bacteria</taxon>
        <taxon>Bacillati</taxon>
        <taxon>Bacillota</taxon>
        <taxon>Clostridia</taxon>
        <taxon>Peptostreptococcales</taxon>
        <taxon>Peptostreptococcaceae</taxon>
        <taxon>Metaclostridioides</taxon>
    </lineage>
</organism>
<dbReference type="CDD" id="cd04301">
    <property type="entry name" value="NAT_SF"/>
    <property type="match status" value="1"/>
</dbReference>
<proteinExistence type="predicted"/>
<evidence type="ECO:0000313" key="4">
    <source>
        <dbReference type="EMBL" id="MBP1855753.1"/>
    </source>
</evidence>
<name>A0ABS4ECT5_9FIRM</name>
<sequence>MIDGKLNNNDKFSGLDNRDNGLGNKNKALIENDGLILVKMTQKEICGVFEVERDCFEDFWSRESFTKELSNNLAHFLVAKIGDKVVGYVGTWFILDECHINSIAVHNDYRGRKIGDRLMKELIVLCEENQIVAMTLEVRKSNTVAQNLYKKYGFKIAGIRNEYYSNNREDAIIMWNQLKEV</sequence>
<evidence type="ECO:0000256" key="1">
    <source>
        <dbReference type="ARBA" id="ARBA00022679"/>
    </source>
</evidence>
<dbReference type="NCBIfam" id="TIGR01575">
    <property type="entry name" value="rimI"/>
    <property type="match status" value="1"/>
</dbReference>
<evidence type="ECO:0000259" key="3">
    <source>
        <dbReference type="PROSITE" id="PS51186"/>
    </source>
</evidence>